<comment type="caution">
    <text evidence="3">The sequence shown here is derived from an EMBL/GenBank/DDBJ whole genome shotgun (WGS) entry which is preliminary data.</text>
</comment>
<dbReference type="GO" id="GO:0031419">
    <property type="term" value="F:cobalamin binding"/>
    <property type="evidence" value="ECO:0007669"/>
    <property type="project" value="InterPro"/>
</dbReference>
<dbReference type="AlphaFoldDB" id="A0A3A4NYU0"/>
<dbReference type="InterPro" id="IPR016176">
    <property type="entry name" value="Cbl-dep_enz_cat"/>
</dbReference>
<organism evidence="3 4">
    <name type="scientific">Abyssobacteria bacterium (strain SURF_5)</name>
    <dbReference type="NCBI Taxonomy" id="2093360"/>
    <lineage>
        <taxon>Bacteria</taxon>
        <taxon>Pseudomonadati</taxon>
        <taxon>Candidatus Hydrogenedentota</taxon>
        <taxon>Candidatus Abyssobacteria</taxon>
    </lineage>
</organism>
<dbReference type="Pfam" id="PF01642">
    <property type="entry name" value="MM_CoA_mutase"/>
    <property type="match status" value="1"/>
</dbReference>
<dbReference type="EMBL" id="QZKU01000047">
    <property type="protein sequence ID" value="RJP23296.1"/>
    <property type="molecule type" value="Genomic_DNA"/>
</dbReference>
<dbReference type="SUPFAM" id="SSF51703">
    <property type="entry name" value="Cobalamin (vitamin B12)-dependent enzymes"/>
    <property type="match status" value="1"/>
</dbReference>
<name>A0A3A4NYU0_ABYX5</name>
<dbReference type="PANTHER" id="PTHR48101:SF3">
    <property type="entry name" value="COENZYME B12-DEPENDENT MUTASE"/>
    <property type="match status" value="1"/>
</dbReference>
<dbReference type="PANTHER" id="PTHR48101">
    <property type="entry name" value="METHYLMALONYL-COA MUTASE, MITOCHONDRIAL-RELATED"/>
    <property type="match status" value="1"/>
</dbReference>
<dbReference type="Proteomes" id="UP000265882">
    <property type="component" value="Unassembled WGS sequence"/>
</dbReference>
<evidence type="ECO:0000256" key="1">
    <source>
        <dbReference type="ARBA" id="ARBA00023235"/>
    </source>
</evidence>
<gene>
    <name evidence="3" type="ORF">C4520_06515</name>
</gene>
<dbReference type="GO" id="GO:0004494">
    <property type="term" value="F:methylmalonyl-CoA mutase activity"/>
    <property type="evidence" value="ECO:0007669"/>
    <property type="project" value="InterPro"/>
</dbReference>
<accession>A0A3A4NYU0</accession>
<reference evidence="3 4" key="1">
    <citation type="journal article" date="2017" name="ISME J.">
        <title>Energy and carbon metabolisms in a deep terrestrial subsurface fluid microbial community.</title>
        <authorList>
            <person name="Momper L."/>
            <person name="Jungbluth S.P."/>
            <person name="Lee M.D."/>
            <person name="Amend J.P."/>
        </authorList>
    </citation>
    <scope>NUCLEOTIDE SEQUENCE [LARGE SCALE GENOMIC DNA]</scope>
    <source>
        <strain evidence="3">SURF_5</strain>
    </source>
</reference>
<dbReference type="InterPro" id="IPR006099">
    <property type="entry name" value="MeMalonylCoA_mutase_a/b_cat"/>
</dbReference>
<protein>
    <submittedName>
        <fullName evidence="3">Methylmalonyl-CoA mutase</fullName>
    </submittedName>
</protein>
<evidence type="ECO:0000313" key="4">
    <source>
        <dbReference type="Proteomes" id="UP000265882"/>
    </source>
</evidence>
<dbReference type="Gene3D" id="3.20.20.240">
    <property type="entry name" value="Methylmalonyl-CoA mutase"/>
    <property type="match status" value="1"/>
</dbReference>
<dbReference type="InterPro" id="IPR006098">
    <property type="entry name" value="MMCoA_mutase_a_cat"/>
</dbReference>
<sequence>MEERKEEIKKKEQEWKAACVEKALKRFPLLSECPSRFYTPLDMKDDFDFIEKVGFPGQYPFTAGAYPFDPMAGLSKFAAIAPAGAATTRAALYSGYGKPEDTRDYYKSLIDRGGKQGPNLAMDLPTQCGYDSDNSLVAGEVGKVGVSIDTLRDLEVIYEPYQGDLNLDRIASNFTINAPAIYLIAMYAALAEKRGVPLNKLRATPQNDILKEYIARGTYIFPPKPAMRLFRDTLVFINEHMPHVNITSMGGYHIREAGATRVQDLAYSMANAIAYLQEGVNAGLEVDAFAPRFTFNAFGGSMEFLHEIAFQRAARRMYAKIVKERFGAKDQRSMVIRQPITAHIGPSDTTIQRPLNNLTRAVMGAVMGALSGGTAAPFPPYDEPLGLGWSLEAQQLMQDAGRILICEARLLDVEDPFAGSYCMEALTDEIEAEAWEELKKVEDLGGAVAAIEKGYMQRQIAKSAYERQKAVSSGQKLVVGVNCFTGENELEVETTRLVPHPYDPKRRERAEDEQIAALTEVKRSRDNAEVERLLKELDEQARQEAVNLAPHLVKCAKAYVTIQEVCDVLRGVFGEYEPASIL</sequence>
<evidence type="ECO:0000259" key="2">
    <source>
        <dbReference type="Pfam" id="PF01642"/>
    </source>
</evidence>
<keyword evidence="1" id="KW-0413">Isomerase</keyword>
<dbReference type="NCBIfam" id="TIGR00641">
    <property type="entry name" value="acid_CoA_mut_N"/>
    <property type="match status" value="1"/>
</dbReference>
<evidence type="ECO:0000313" key="3">
    <source>
        <dbReference type="EMBL" id="RJP23296.1"/>
    </source>
</evidence>
<feature type="domain" description="Methylmalonyl-CoA mutase alpha/beta chain catalytic" evidence="2">
    <location>
        <begin position="36"/>
        <end position="575"/>
    </location>
</feature>
<proteinExistence type="predicted"/>